<proteinExistence type="predicted"/>
<keyword evidence="5" id="KW-1185">Reference proteome</keyword>
<evidence type="ECO:0000256" key="2">
    <source>
        <dbReference type="PROSITE-ProRule" id="PRU00169"/>
    </source>
</evidence>
<dbReference type="PANTHER" id="PTHR44591">
    <property type="entry name" value="STRESS RESPONSE REGULATOR PROTEIN 1"/>
    <property type="match status" value="1"/>
</dbReference>
<comment type="caution">
    <text evidence="4">The sequence shown here is derived from an EMBL/GenBank/DDBJ whole genome shotgun (WGS) entry which is preliminary data.</text>
</comment>
<feature type="domain" description="Response regulatory" evidence="3">
    <location>
        <begin position="21"/>
        <end position="140"/>
    </location>
</feature>
<dbReference type="InterPro" id="IPR011006">
    <property type="entry name" value="CheY-like_superfamily"/>
</dbReference>
<dbReference type="Proteomes" id="UP000470213">
    <property type="component" value="Unassembled WGS sequence"/>
</dbReference>
<keyword evidence="1 2" id="KW-0597">Phosphoprotein</keyword>
<reference evidence="4 5" key="1">
    <citation type="submission" date="2020-01" db="EMBL/GenBank/DDBJ databases">
        <authorList>
            <person name="Chen J."/>
            <person name="Zhu S."/>
            <person name="Yang J."/>
        </authorList>
    </citation>
    <scope>NUCLEOTIDE SEQUENCE [LARGE SCALE GENOMIC DNA]</scope>
    <source>
        <strain evidence="4 5">345S023</strain>
    </source>
</reference>
<dbReference type="PANTHER" id="PTHR44591:SF3">
    <property type="entry name" value="RESPONSE REGULATORY DOMAIN-CONTAINING PROTEIN"/>
    <property type="match status" value="1"/>
</dbReference>
<accession>A0A7X5LMF4</accession>
<dbReference type="Pfam" id="PF00072">
    <property type="entry name" value="Response_reg"/>
    <property type="match status" value="1"/>
</dbReference>
<dbReference type="GO" id="GO:0000160">
    <property type="term" value="P:phosphorelay signal transduction system"/>
    <property type="evidence" value="ECO:0007669"/>
    <property type="project" value="InterPro"/>
</dbReference>
<organism evidence="4 5">
    <name type="scientific">Alteromonas profundi</name>
    <dbReference type="NCBI Taxonomy" id="2696062"/>
    <lineage>
        <taxon>Bacteria</taxon>
        <taxon>Pseudomonadati</taxon>
        <taxon>Pseudomonadota</taxon>
        <taxon>Gammaproteobacteria</taxon>
        <taxon>Alteromonadales</taxon>
        <taxon>Alteromonadaceae</taxon>
        <taxon>Alteromonas/Salinimonas group</taxon>
        <taxon>Alteromonas</taxon>
    </lineage>
</organism>
<gene>
    <name evidence="4" type="ORF">GTH32_12685</name>
</gene>
<evidence type="ECO:0000256" key="1">
    <source>
        <dbReference type="ARBA" id="ARBA00022553"/>
    </source>
</evidence>
<evidence type="ECO:0000259" key="3">
    <source>
        <dbReference type="PROSITE" id="PS50110"/>
    </source>
</evidence>
<protein>
    <submittedName>
        <fullName evidence="4">Response regulator</fullName>
    </submittedName>
</protein>
<dbReference type="RefSeq" id="WP_049587438.1">
    <property type="nucleotide sequence ID" value="NZ_JAAAWN010000016.1"/>
</dbReference>
<dbReference type="InterPro" id="IPR001789">
    <property type="entry name" value="Sig_transdc_resp-reg_receiver"/>
</dbReference>
<feature type="modified residue" description="4-aspartylphosphate" evidence="2">
    <location>
        <position position="71"/>
    </location>
</feature>
<dbReference type="SUPFAM" id="SSF52172">
    <property type="entry name" value="CheY-like"/>
    <property type="match status" value="1"/>
</dbReference>
<evidence type="ECO:0000313" key="5">
    <source>
        <dbReference type="Proteomes" id="UP000470213"/>
    </source>
</evidence>
<name>A0A7X5LMF4_9ALTE</name>
<dbReference type="Gene3D" id="3.40.50.2300">
    <property type="match status" value="1"/>
</dbReference>
<dbReference type="AlphaFoldDB" id="A0A7X5LMF4"/>
<dbReference type="PROSITE" id="PS50110">
    <property type="entry name" value="RESPONSE_REGULATORY"/>
    <property type="match status" value="1"/>
</dbReference>
<dbReference type="InterPro" id="IPR050595">
    <property type="entry name" value="Bact_response_regulator"/>
</dbReference>
<sequence>MEGKQVDVVPQEQGKSHGDKLVLIVDDVNLMCHFLYETLKPIPNIETRTTGDFSAAESILVNSQVDLAIIDIHLKNASGLTLAKKIREGRYLCRHDIPILIFSGNTYKKEIQMCLAYDISDILAKPLNAGTVRARVRKALKRNVQLKSPDYYKAIVSTSGEAYKTEFAGAFVKNLPPPTAKKRISTNPTDEVKKHSFIKWPEDLSSGYHQIDRRLKHVTYLLNMLHHRKRTTEKYPNIVEDIKNIRLAIDDILYVAKGLKQSNAADSIWRLLFQRLSDFSKIKLETFATKTSNTHYVNKQFKEVRSKWLIVLSKPVMKEVQSEKHR</sequence>
<dbReference type="SMART" id="SM00448">
    <property type="entry name" value="REC"/>
    <property type="match status" value="1"/>
</dbReference>
<evidence type="ECO:0000313" key="4">
    <source>
        <dbReference type="EMBL" id="NDV92031.1"/>
    </source>
</evidence>
<dbReference type="EMBL" id="JAAAWN010000016">
    <property type="protein sequence ID" value="NDV92031.1"/>
    <property type="molecule type" value="Genomic_DNA"/>
</dbReference>